<evidence type="ECO:0000259" key="11">
    <source>
        <dbReference type="Pfam" id="PF00535"/>
    </source>
</evidence>
<dbReference type="InterPro" id="IPR029044">
    <property type="entry name" value="Nucleotide-diphossugar_trans"/>
</dbReference>
<evidence type="ECO:0000313" key="12">
    <source>
        <dbReference type="EMBL" id="MFC5754197.1"/>
    </source>
</evidence>
<dbReference type="InterPro" id="IPR001173">
    <property type="entry name" value="Glyco_trans_2-like"/>
</dbReference>
<sequence>DNCRPGVKVGLTATIGRADRADFSSEHWRPYGGRPAPPAPPAPPAAPPDQRISVVIPARNEEDRIAGCLVPLLKDPAVGEVIVVNDESRDETARLAERLGATVVRGRPLPAGWVGKQWALHQGVAAAAGPVVVLLDADTRPEPGLCTALAERLRTCDLVTAGPRFLCGGVAEQALHASFLAGLVYRFGPIGPAAPSPDRILANGQCMAFRKDAMVEADGFARVRRHLTDDVALARLLARDGWRVGFVDAGALLGVDMHESAAQVWREWGRSLPLRDVTAPDRLVLDVAVLWLTTALPVLRLAAGRPTPLDLGLLAQRLLLAAALRGSYAGPRLGLALSPLLDVATAVRLTQAAVRPVRTWRGRTYGDDAVSPPGLGRAAAGLVRGAVPPARPARNAAR</sequence>
<evidence type="ECO:0000256" key="10">
    <source>
        <dbReference type="SAM" id="MobiDB-lite"/>
    </source>
</evidence>
<dbReference type="EMBL" id="JBHSON010000141">
    <property type="protein sequence ID" value="MFC5754197.1"/>
    <property type="molecule type" value="Genomic_DNA"/>
</dbReference>
<evidence type="ECO:0000256" key="4">
    <source>
        <dbReference type="ARBA" id="ARBA00022679"/>
    </source>
</evidence>
<organism evidence="12 13">
    <name type="scientific">Actinomadura rugatobispora</name>
    <dbReference type="NCBI Taxonomy" id="1994"/>
    <lineage>
        <taxon>Bacteria</taxon>
        <taxon>Bacillati</taxon>
        <taxon>Actinomycetota</taxon>
        <taxon>Actinomycetes</taxon>
        <taxon>Streptosporangiales</taxon>
        <taxon>Thermomonosporaceae</taxon>
        <taxon>Actinomadura</taxon>
    </lineage>
</organism>
<keyword evidence="5" id="KW-0472">Membrane</keyword>
<keyword evidence="13" id="KW-1185">Reference proteome</keyword>
<keyword evidence="4 12" id="KW-0808">Transferase</keyword>
<evidence type="ECO:0000256" key="3">
    <source>
        <dbReference type="ARBA" id="ARBA00022676"/>
    </source>
</evidence>
<dbReference type="PANTHER" id="PTHR43646:SF2">
    <property type="entry name" value="GLYCOSYLTRANSFERASE 2-LIKE DOMAIN-CONTAINING PROTEIN"/>
    <property type="match status" value="1"/>
</dbReference>
<dbReference type="Gene3D" id="3.90.550.10">
    <property type="entry name" value="Spore Coat Polysaccharide Biosynthesis Protein SpsA, Chain A"/>
    <property type="match status" value="1"/>
</dbReference>
<protein>
    <recommendedName>
        <fullName evidence="9">4,4'-diaponeurosporenoate glycosyltransferase</fullName>
    </recommendedName>
</protein>
<feature type="compositionally biased region" description="Pro residues" evidence="10">
    <location>
        <begin position="35"/>
        <end position="47"/>
    </location>
</feature>
<evidence type="ECO:0000256" key="1">
    <source>
        <dbReference type="ARBA" id="ARBA00004236"/>
    </source>
</evidence>
<reference evidence="13" key="1">
    <citation type="journal article" date="2019" name="Int. J. Syst. Evol. Microbiol.">
        <title>The Global Catalogue of Microorganisms (GCM) 10K type strain sequencing project: providing services to taxonomists for standard genome sequencing and annotation.</title>
        <authorList>
            <consortium name="The Broad Institute Genomics Platform"/>
            <consortium name="The Broad Institute Genome Sequencing Center for Infectious Disease"/>
            <person name="Wu L."/>
            <person name="Ma J."/>
        </authorList>
    </citation>
    <scope>NUCLEOTIDE SEQUENCE [LARGE SCALE GENOMIC DNA]</scope>
    <source>
        <strain evidence="13">KCTC 42087</strain>
    </source>
</reference>
<feature type="region of interest" description="Disordered" evidence="10">
    <location>
        <begin position="22"/>
        <end position="50"/>
    </location>
</feature>
<evidence type="ECO:0000256" key="6">
    <source>
        <dbReference type="ARBA" id="ARBA00037281"/>
    </source>
</evidence>
<proteinExistence type="inferred from homology"/>
<feature type="non-terminal residue" evidence="12">
    <location>
        <position position="1"/>
    </location>
</feature>
<comment type="subcellular location">
    <subcellularLocation>
        <location evidence="1">Cell membrane</location>
    </subcellularLocation>
</comment>
<feature type="domain" description="Glycosyltransferase 2-like" evidence="11">
    <location>
        <begin position="53"/>
        <end position="212"/>
    </location>
</feature>
<evidence type="ECO:0000256" key="7">
    <source>
        <dbReference type="ARBA" id="ARBA00037904"/>
    </source>
</evidence>
<comment type="pathway">
    <text evidence="7">Carotenoid biosynthesis; staphyloxanthin biosynthesis; staphyloxanthin from farnesyl diphosphate: step 4/5.</text>
</comment>
<comment type="caution">
    <text evidence="12">The sequence shown here is derived from an EMBL/GenBank/DDBJ whole genome shotgun (WGS) entry which is preliminary data.</text>
</comment>
<keyword evidence="2" id="KW-1003">Cell membrane</keyword>
<evidence type="ECO:0000256" key="8">
    <source>
        <dbReference type="ARBA" id="ARBA00038120"/>
    </source>
</evidence>
<dbReference type="PANTHER" id="PTHR43646">
    <property type="entry name" value="GLYCOSYLTRANSFERASE"/>
    <property type="match status" value="1"/>
</dbReference>
<accession>A0ABW1AI44</accession>
<keyword evidence="3 12" id="KW-0328">Glycosyltransferase</keyword>
<gene>
    <name evidence="12" type="ORF">ACFPZN_52005</name>
</gene>
<dbReference type="SUPFAM" id="SSF53448">
    <property type="entry name" value="Nucleotide-diphospho-sugar transferases"/>
    <property type="match status" value="1"/>
</dbReference>
<evidence type="ECO:0000256" key="9">
    <source>
        <dbReference type="ARBA" id="ARBA00040345"/>
    </source>
</evidence>
<evidence type="ECO:0000313" key="13">
    <source>
        <dbReference type="Proteomes" id="UP001596074"/>
    </source>
</evidence>
<evidence type="ECO:0000256" key="5">
    <source>
        <dbReference type="ARBA" id="ARBA00023136"/>
    </source>
</evidence>
<dbReference type="RefSeq" id="WP_378292040.1">
    <property type="nucleotide sequence ID" value="NZ_JBHSON010000141.1"/>
</dbReference>
<comment type="function">
    <text evidence="6">Catalyzes the glycosylation of 4,4'-diaponeurosporenoate, i.e. the esterification of glucose at the C1'' position with the carboxyl group of 4,4'-diaponeurosporenic acid, to form glycosyl-4,4'-diaponeurosporenoate. This is a step in the biosynthesis of staphyloxanthin, an orange pigment present in most staphylococci strains.</text>
</comment>
<dbReference type="Pfam" id="PF00535">
    <property type="entry name" value="Glycos_transf_2"/>
    <property type="match status" value="1"/>
</dbReference>
<dbReference type="Proteomes" id="UP001596074">
    <property type="component" value="Unassembled WGS sequence"/>
</dbReference>
<evidence type="ECO:0000256" key="2">
    <source>
        <dbReference type="ARBA" id="ARBA00022475"/>
    </source>
</evidence>
<name>A0ABW1AI44_9ACTN</name>
<dbReference type="GO" id="GO:0016757">
    <property type="term" value="F:glycosyltransferase activity"/>
    <property type="evidence" value="ECO:0007669"/>
    <property type="project" value="UniProtKB-KW"/>
</dbReference>
<comment type="similarity">
    <text evidence="8">Belongs to the glycosyltransferase 2 family. CrtQ subfamily.</text>
</comment>